<evidence type="ECO:0008006" key="4">
    <source>
        <dbReference type="Google" id="ProtNLM"/>
    </source>
</evidence>
<reference evidence="2 3" key="1">
    <citation type="submission" date="2024-04" db="EMBL/GenBank/DDBJ databases">
        <title>Phyllosticta paracitricarpa is synonymous to the EU quarantine fungus P. citricarpa based on phylogenomic analyses.</title>
        <authorList>
            <consortium name="Lawrence Berkeley National Laboratory"/>
            <person name="Van ingen-buijs V.A."/>
            <person name="Van westerhoven A.C."/>
            <person name="Haridas S."/>
            <person name="Skiadas P."/>
            <person name="Martin F."/>
            <person name="Groenewald J.Z."/>
            <person name="Crous P.W."/>
            <person name="Seidl M.F."/>
        </authorList>
    </citation>
    <scope>NUCLEOTIDE SEQUENCE [LARGE SCALE GENOMIC DNA]</scope>
    <source>
        <strain evidence="2 3">CBS 141358</strain>
    </source>
</reference>
<feature type="compositionally biased region" description="Low complexity" evidence="1">
    <location>
        <begin position="121"/>
        <end position="134"/>
    </location>
</feature>
<evidence type="ECO:0000313" key="2">
    <source>
        <dbReference type="EMBL" id="KAK7608541.1"/>
    </source>
</evidence>
<accession>A0ABR1MZZ5</accession>
<gene>
    <name evidence="2" type="ORF">JOL62DRAFT_580950</name>
</gene>
<keyword evidence="3" id="KW-1185">Reference proteome</keyword>
<feature type="compositionally biased region" description="Low complexity" evidence="1">
    <location>
        <begin position="231"/>
        <end position="258"/>
    </location>
</feature>
<feature type="compositionally biased region" description="Polar residues" evidence="1">
    <location>
        <begin position="88"/>
        <end position="113"/>
    </location>
</feature>
<proteinExistence type="predicted"/>
<feature type="compositionally biased region" description="Polar residues" evidence="1">
    <location>
        <begin position="177"/>
        <end position="191"/>
    </location>
</feature>
<feature type="compositionally biased region" description="Basic and acidic residues" evidence="1">
    <location>
        <begin position="289"/>
        <end position="299"/>
    </location>
</feature>
<name>A0ABR1MZZ5_9PEZI</name>
<sequence length="340" mass="36768">MAADGSLPVRHSQEPVRAQPQSQSQPQPQPQPAMAADSASSTLQSLSDLSVDDTRPVPPETPRRLTDPVPSRLLQPPPHLSPQHRNRSPYSRSHLRSTSLSAPALTRTHSSPTPMSPTAYLNPRPSSPLRSPARLRNPIKLDEPYLPALSSANSDIGIISEDRELHVASRTLDRPADTSSLPGMHSGTSFARQRRRPTSPLYSVSSPPTPAHPSPTLSATKFNERFPSDVSYPSSSYSSSSMPSTPTSMRSRSPSISSLETIPDSPDAEEAATEADRVAKLEAAAKAADGGREGLRRSSLDVPRARPGGFAMASRDKRKRWSVCGAEKRGDLDLETIWED</sequence>
<feature type="region of interest" description="Disordered" evidence="1">
    <location>
        <begin position="169"/>
        <end position="325"/>
    </location>
</feature>
<evidence type="ECO:0000313" key="3">
    <source>
        <dbReference type="Proteomes" id="UP001367316"/>
    </source>
</evidence>
<evidence type="ECO:0000256" key="1">
    <source>
        <dbReference type="SAM" id="MobiDB-lite"/>
    </source>
</evidence>
<protein>
    <recommendedName>
        <fullName evidence="4">Basic proline-rich protein</fullName>
    </recommendedName>
</protein>
<feature type="region of interest" description="Disordered" evidence="1">
    <location>
        <begin position="1"/>
        <end position="134"/>
    </location>
</feature>
<dbReference type="Proteomes" id="UP001367316">
    <property type="component" value="Unassembled WGS sequence"/>
</dbReference>
<dbReference type="EMBL" id="JBBPBF010000028">
    <property type="protein sequence ID" value="KAK7608541.1"/>
    <property type="molecule type" value="Genomic_DNA"/>
</dbReference>
<feature type="compositionally biased region" description="Low complexity" evidence="1">
    <location>
        <begin position="18"/>
        <end position="41"/>
    </location>
</feature>
<comment type="caution">
    <text evidence="2">The sequence shown here is derived from an EMBL/GenBank/DDBJ whole genome shotgun (WGS) entry which is preliminary data.</text>
</comment>
<organism evidence="2 3">
    <name type="scientific">Phyllosticta paracitricarpa</name>
    <dbReference type="NCBI Taxonomy" id="2016321"/>
    <lineage>
        <taxon>Eukaryota</taxon>
        <taxon>Fungi</taxon>
        <taxon>Dikarya</taxon>
        <taxon>Ascomycota</taxon>
        <taxon>Pezizomycotina</taxon>
        <taxon>Dothideomycetes</taxon>
        <taxon>Dothideomycetes incertae sedis</taxon>
        <taxon>Botryosphaeriales</taxon>
        <taxon>Phyllostictaceae</taxon>
        <taxon>Phyllosticta</taxon>
    </lineage>
</organism>